<evidence type="ECO:0000313" key="10">
    <source>
        <dbReference type="Proteomes" id="UP000661077"/>
    </source>
</evidence>
<dbReference type="CDD" id="cd01086">
    <property type="entry name" value="MetAP1"/>
    <property type="match status" value="1"/>
</dbReference>
<reference evidence="9 10" key="1">
    <citation type="journal article" date="2021" name="Int. J. Syst. Evol. Microbiol.">
        <title>Steroidobacter gossypii sp. nov., isolated from soil of cotton cropping field.</title>
        <authorList>
            <person name="Huang R."/>
            <person name="Yang S."/>
            <person name="Zhen C."/>
            <person name="Liu W."/>
        </authorList>
    </citation>
    <scope>NUCLEOTIDE SEQUENCE [LARGE SCALE GENOMIC DNA]</scope>
    <source>
        <strain evidence="9 10">S1-65</strain>
    </source>
</reference>
<feature type="binding site" evidence="6">
    <location>
        <position position="168"/>
    </location>
    <ligand>
        <name>a divalent metal cation</name>
        <dbReference type="ChEBI" id="CHEBI:60240"/>
        <label>2</label>
        <note>catalytic</note>
    </ligand>
</feature>
<feature type="binding site" evidence="6">
    <location>
        <position position="105"/>
    </location>
    <ligand>
        <name>a divalent metal cation</name>
        <dbReference type="ChEBI" id="CHEBI:60240"/>
        <label>1</label>
    </ligand>
</feature>
<dbReference type="InterPro" id="IPR036005">
    <property type="entry name" value="Creatinase/aminopeptidase-like"/>
</dbReference>
<protein>
    <recommendedName>
        <fullName evidence="6 7">Methionine aminopeptidase</fullName>
        <shortName evidence="6">MAP</shortName>
        <shortName evidence="6">MetAP</shortName>
        <ecNumber evidence="6 7">3.4.11.18</ecNumber>
    </recommendedName>
    <alternativeName>
        <fullName evidence="6">Peptidase M</fullName>
    </alternativeName>
</protein>
<evidence type="ECO:0000259" key="8">
    <source>
        <dbReference type="Pfam" id="PF00557"/>
    </source>
</evidence>
<evidence type="ECO:0000313" key="9">
    <source>
        <dbReference type="EMBL" id="MBM0107808.1"/>
    </source>
</evidence>
<feature type="binding site" evidence="6">
    <location>
        <position position="175"/>
    </location>
    <ligand>
        <name>substrate</name>
    </ligand>
</feature>
<proteinExistence type="inferred from homology"/>
<name>A0ABS1X3J7_9GAMM</name>
<comment type="catalytic activity">
    <reaction evidence="6 7">
        <text>Release of N-terminal amino acids, preferentially methionine, from peptides and arylamides.</text>
        <dbReference type="EC" id="3.4.11.18"/>
    </reaction>
</comment>
<comment type="similarity">
    <text evidence="6">Belongs to the peptidase M24A family. Methionine aminopeptidase type 1 subfamily.</text>
</comment>
<feature type="binding site" evidence="6">
    <location>
        <position position="201"/>
    </location>
    <ligand>
        <name>a divalent metal cation</name>
        <dbReference type="ChEBI" id="CHEBI:60240"/>
        <label>2</label>
        <note>catalytic</note>
    </ligand>
</feature>
<comment type="function">
    <text evidence="1 6">Removes the N-terminal methionine from nascent proteins. The N-terminal methionine is often cleaved when the second residue in the primary sequence is small and uncharged (Met-Ala-, Cys, Gly, Pro, Ser, Thr, or Val). Requires deformylation of the N(alpha)-formylated initiator methionine before it can be hydrolyzed.</text>
</comment>
<feature type="binding site" evidence="6">
    <location>
        <position position="76"/>
    </location>
    <ligand>
        <name>substrate</name>
    </ligand>
</feature>
<dbReference type="InterPro" id="IPR001714">
    <property type="entry name" value="Pept_M24_MAP"/>
</dbReference>
<feature type="binding site" evidence="6">
    <location>
        <position position="232"/>
    </location>
    <ligand>
        <name>a divalent metal cation</name>
        <dbReference type="ChEBI" id="CHEBI:60240"/>
        <label>2</label>
        <note>catalytic</note>
    </ligand>
</feature>
<accession>A0ABS1X3J7</accession>
<evidence type="ECO:0000256" key="7">
    <source>
        <dbReference type="RuleBase" id="RU003653"/>
    </source>
</evidence>
<sequence>MSINDEQDIEGLKRVGAVVAAARDAMGARVAPGVTTAELDAIGKEILDRHGARSAPRLAYGFPGVTCISVNDQLAHGIPSPDRVLAEGDLVNIDVSAELDGYWADTGASFPVGTVSEQASALLHATRLALEDGMSQARAGSPIRNIGRAVERRARQCGFQVIRNLCGHGVGRSIHESPSVPNTFDRLDRTVLRAGLVITIEPFLTTGATMAVEDSDGWTLRSPDGSVGAQFEHTLIVTGGRPIVVT</sequence>
<organism evidence="9 10">
    <name type="scientific">Steroidobacter gossypii</name>
    <dbReference type="NCBI Taxonomy" id="2805490"/>
    <lineage>
        <taxon>Bacteria</taxon>
        <taxon>Pseudomonadati</taxon>
        <taxon>Pseudomonadota</taxon>
        <taxon>Gammaproteobacteria</taxon>
        <taxon>Steroidobacterales</taxon>
        <taxon>Steroidobacteraceae</taxon>
        <taxon>Steroidobacter</taxon>
    </lineage>
</organism>
<evidence type="ECO:0000256" key="5">
    <source>
        <dbReference type="ARBA" id="ARBA00022801"/>
    </source>
</evidence>
<dbReference type="PRINTS" id="PR00599">
    <property type="entry name" value="MAPEPTIDASE"/>
</dbReference>
<keyword evidence="4 6" id="KW-0479">Metal-binding</keyword>
<dbReference type="InterPro" id="IPR002467">
    <property type="entry name" value="Pept_M24A_MAP1"/>
</dbReference>
<dbReference type="InterPro" id="IPR000994">
    <property type="entry name" value="Pept_M24"/>
</dbReference>
<dbReference type="PANTHER" id="PTHR43330:SF13">
    <property type="entry name" value="METHIONINE AMINOPEPTIDASE 2"/>
    <property type="match status" value="1"/>
</dbReference>
<evidence type="ECO:0000256" key="3">
    <source>
        <dbReference type="ARBA" id="ARBA00022670"/>
    </source>
</evidence>
<evidence type="ECO:0000256" key="6">
    <source>
        <dbReference type="HAMAP-Rule" id="MF_01974"/>
    </source>
</evidence>
<feature type="binding site" evidence="6">
    <location>
        <position position="105"/>
    </location>
    <ligand>
        <name>a divalent metal cation</name>
        <dbReference type="ChEBI" id="CHEBI:60240"/>
        <label>2</label>
        <note>catalytic</note>
    </ligand>
</feature>
<evidence type="ECO:0000256" key="4">
    <source>
        <dbReference type="ARBA" id="ARBA00022723"/>
    </source>
</evidence>
<dbReference type="HAMAP" id="MF_01974">
    <property type="entry name" value="MetAP_1"/>
    <property type="match status" value="1"/>
</dbReference>
<evidence type="ECO:0000256" key="2">
    <source>
        <dbReference type="ARBA" id="ARBA00022438"/>
    </source>
</evidence>
<dbReference type="EC" id="3.4.11.18" evidence="6 7"/>
<dbReference type="SUPFAM" id="SSF55920">
    <property type="entry name" value="Creatinase/aminopeptidase"/>
    <property type="match status" value="1"/>
</dbReference>
<evidence type="ECO:0000256" key="1">
    <source>
        <dbReference type="ARBA" id="ARBA00002521"/>
    </source>
</evidence>
<feature type="binding site" evidence="6">
    <location>
        <position position="94"/>
    </location>
    <ligand>
        <name>a divalent metal cation</name>
        <dbReference type="ChEBI" id="CHEBI:60240"/>
        <label>1</label>
    </ligand>
</feature>
<gene>
    <name evidence="6 9" type="primary">map</name>
    <name evidence="9" type="ORF">JM946_23990</name>
</gene>
<dbReference type="PANTHER" id="PTHR43330">
    <property type="entry name" value="METHIONINE AMINOPEPTIDASE"/>
    <property type="match status" value="1"/>
</dbReference>
<dbReference type="EMBL" id="JAEVLS010000006">
    <property type="protein sequence ID" value="MBM0107808.1"/>
    <property type="molecule type" value="Genomic_DNA"/>
</dbReference>
<feature type="domain" description="Peptidase M24" evidence="8">
    <location>
        <begin position="11"/>
        <end position="238"/>
    </location>
</feature>
<dbReference type="GO" id="GO:0004239">
    <property type="term" value="F:initiator methionyl aminopeptidase activity"/>
    <property type="evidence" value="ECO:0007669"/>
    <property type="project" value="UniProtKB-EC"/>
</dbReference>
<dbReference type="Proteomes" id="UP000661077">
    <property type="component" value="Unassembled WGS sequence"/>
</dbReference>
<dbReference type="NCBIfam" id="TIGR00500">
    <property type="entry name" value="met_pdase_I"/>
    <property type="match status" value="1"/>
</dbReference>
<comment type="caution">
    <text evidence="9">The sequence shown here is derived from an EMBL/GenBank/DDBJ whole genome shotgun (WGS) entry which is preliminary data.</text>
</comment>
<dbReference type="Pfam" id="PF00557">
    <property type="entry name" value="Peptidase_M24"/>
    <property type="match status" value="1"/>
</dbReference>
<keyword evidence="3 6" id="KW-0645">Protease</keyword>
<feature type="binding site" evidence="6">
    <location>
        <position position="232"/>
    </location>
    <ligand>
        <name>a divalent metal cation</name>
        <dbReference type="ChEBI" id="CHEBI:60240"/>
        <label>1</label>
    </ligand>
</feature>
<comment type="cofactor">
    <cofactor evidence="6">
        <name>Co(2+)</name>
        <dbReference type="ChEBI" id="CHEBI:48828"/>
    </cofactor>
    <cofactor evidence="6">
        <name>Zn(2+)</name>
        <dbReference type="ChEBI" id="CHEBI:29105"/>
    </cofactor>
    <cofactor evidence="6">
        <name>Mn(2+)</name>
        <dbReference type="ChEBI" id="CHEBI:29035"/>
    </cofactor>
    <cofactor evidence="6">
        <name>Fe(2+)</name>
        <dbReference type="ChEBI" id="CHEBI:29033"/>
    </cofactor>
    <text evidence="6">Binds 2 divalent metal cations per subunit. Has a high-affinity and a low affinity metal-binding site. The true nature of the physiological cofactor is under debate. The enzyme is active with cobalt, zinc, manganese or divalent iron ions. Most likely, methionine aminopeptidases function as mononuclear Fe(2+)-metalloproteases under physiological conditions, and the catalytically relevant metal-binding site has been assigned to the histidine-containing high-affinity site.</text>
</comment>
<keyword evidence="10" id="KW-1185">Reference proteome</keyword>
<dbReference type="Gene3D" id="3.90.230.10">
    <property type="entry name" value="Creatinase/methionine aminopeptidase superfamily"/>
    <property type="match status" value="1"/>
</dbReference>
<dbReference type="RefSeq" id="WP_203169923.1">
    <property type="nucleotide sequence ID" value="NZ_JAEVLS010000006.1"/>
</dbReference>
<keyword evidence="2 6" id="KW-0031">Aminopeptidase</keyword>
<comment type="subunit">
    <text evidence="6">Monomer.</text>
</comment>
<keyword evidence="5 6" id="KW-0378">Hydrolase</keyword>